<keyword evidence="1" id="KW-0378">Hydrolase</keyword>
<dbReference type="Proteomes" id="UP001497680">
    <property type="component" value="Unassembled WGS sequence"/>
</dbReference>
<reference evidence="1 2" key="1">
    <citation type="journal article" date="2022" name="New Phytol.">
        <title>Ecological generalism drives hyperdiversity of secondary metabolite gene clusters in xylarialean endophytes.</title>
        <authorList>
            <person name="Franco M.E.E."/>
            <person name="Wisecaver J.H."/>
            <person name="Arnold A.E."/>
            <person name="Ju Y.M."/>
            <person name="Slot J.C."/>
            <person name="Ahrendt S."/>
            <person name="Moore L.P."/>
            <person name="Eastman K.E."/>
            <person name="Scott K."/>
            <person name="Konkel Z."/>
            <person name="Mondo S.J."/>
            <person name="Kuo A."/>
            <person name="Hayes R.D."/>
            <person name="Haridas S."/>
            <person name="Andreopoulos B."/>
            <person name="Riley R."/>
            <person name="LaButti K."/>
            <person name="Pangilinan J."/>
            <person name="Lipzen A."/>
            <person name="Amirebrahimi M."/>
            <person name="Yan J."/>
            <person name="Adam C."/>
            <person name="Keymanesh K."/>
            <person name="Ng V."/>
            <person name="Louie K."/>
            <person name="Northen T."/>
            <person name="Drula E."/>
            <person name="Henrissat B."/>
            <person name="Hsieh H.M."/>
            <person name="Youens-Clark K."/>
            <person name="Lutzoni F."/>
            <person name="Miadlikowska J."/>
            <person name="Eastwood D.C."/>
            <person name="Hamelin R.C."/>
            <person name="Grigoriev I.V."/>
            <person name="U'Ren J.M."/>
        </authorList>
    </citation>
    <scope>NUCLEOTIDE SEQUENCE [LARGE SCALE GENOMIC DNA]</scope>
    <source>
        <strain evidence="1 2">ER1909</strain>
    </source>
</reference>
<protein>
    <submittedName>
        <fullName evidence="1">Metallo-dependent hydrolase</fullName>
    </submittedName>
</protein>
<gene>
    <name evidence="1" type="ORF">F4821DRAFT_187467</name>
</gene>
<sequence length="702" mass="81887">MGYLCGIEKDGHADQHEKTANQSPRRHSGSFQFRQILDKITANITNMFSNQPRQGAESPLSLSAFQKVMENRASPAEKDANTKLLQARYDDDQLYRDSRPLVEVFGVEPYVPFAQDHFSRNIHIIEKTGVFGAARIAPKGTHLHIHFNSNLLPNFLLDIAKEMPNMYISSPTHQLRSKSDFDNCEIQFNLLDLTEVVKDLPDDLERQQERLLSEDVKGHNLFHDNYEKTKKMRYQYFRTMWDAEREFRRNSRDPNVWTMDMECDDWLTSKLIFSKEDAELIYHPKDNQPDPFKPSETEAGWPTDIKSAFLESPYYANRKRAMRAWEKFNGRTRMMKGLFNYEKAFRLYTRKCLEEFIRDNIQYAEIRPNFMKSNQVLRDNGSGSFDNYGLMELIIEEYETLMKDIGDMDKNGQIIENRKLDAQGKPVFADGAEIPLGNGLHKPSFSGMKVIYCTPRSFSKESVKGSLDECLEMKERWPQYIAGFDLVGEESYNKVYPLQFFKEEFEEFQRKCKVKDFEIPFLFHCGETPDDIEGNLECALDLRAKRIGHGYALPHKPDVMRQMKANNVCVEACPISNMVLGLVEHMKDHRIYELLAHEVHCALSSDNGTLFGSTLSHDFYEVMVGKQDMNLYGWHQLARWSIDHACLSQVERERTLVEWQRRWTEEFIPEVLGGQPSPRRLERLDLLETAEKKRQERAARSK</sequence>
<dbReference type="EMBL" id="MU394286">
    <property type="protein sequence ID" value="KAI6091536.1"/>
    <property type="molecule type" value="Genomic_DNA"/>
</dbReference>
<organism evidence="1 2">
    <name type="scientific">Hypoxylon rubiginosum</name>
    <dbReference type="NCBI Taxonomy" id="110542"/>
    <lineage>
        <taxon>Eukaryota</taxon>
        <taxon>Fungi</taxon>
        <taxon>Dikarya</taxon>
        <taxon>Ascomycota</taxon>
        <taxon>Pezizomycotina</taxon>
        <taxon>Sordariomycetes</taxon>
        <taxon>Xylariomycetidae</taxon>
        <taxon>Xylariales</taxon>
        <taxon>Hypoxylaceae</taxon>
        <taxon>Hypoxylon</taxon>
    </lineage>
</organism>
<comment type="caution">
    <text evidence="1">The sequence shown here is derived from an EMBL/GenBank/DDBJ whole genome shotgun (WGS) entry which is preliminary data.</text>
</comment>
<keyword evidence="2" id="KW-1185">Reference proteome</keyword>
<accession>A0ACC0DGK6</accession>
<name>A0ACC0DGK6_9PEZI</name>
<evidence type="ECO:0000313" key="1">
    <source>
        <dbReference type="EMBL" id="KAI6091536.1"/>
    </source>
</evidence>
<proteinExistence type="predicted"/>
<evidence type="ECO:0000313" key="2">
    <source>
        <dbReference type="Proteomes" id="UP001497680"/>
    </source>
</evidence>